<keyword evidence="2" id="KW-0808">Transferase</keyword>
<sequence>MAKSVIFGECMVELSAAGQNLFQQTFAGDTFNTAIYLKRCLASQSVHYLSALGQDALSEQLLSLMQSESLATDLMLKSADKTLGLYMINTDEHGERSFAYWRSDAAAKQTLTMLELQQKCDALLDADSFFFSGISLAILSEQDKARLLDLVAELKQQGCKIIFDPNYRPRLWQSASHARDWTDKAYALADIAFPGRDDHKELYAHPDIESIYQHVNALGVSEMIIKNGAESTHLFLDGEHSEAPVQQVDKVVDTTSAGDGFNGAYLAARFAGKSMQQAAVYGAKVAAFVIGHRGAIVESALMQQFLADNPL</sequence>
<dbReference type="EMBL" id="JACNEP010000004">
    <property type="protein sequence ID" value="MBC3765687.1"/>
    <property type="molecule type" value="Genomic_DNA"/>
</dbReference>
<evidence type="ECO:0000259" key="15">
    <source>
        <dbReference type="Pfam" id="PF00294"/>
    </source>
</evidence>
<dbReference type="PROSITE" id="PS00584">
    <property type="entry name" value="PFKB_KINASES_2"/>
    <property type="match status" value="1"/>
</dbReference>
<keyword evidence="17" id="KW-1185">Reference proteome</keyword>
<evidence type="ECO:0000313" key="16">
    <source>
        <dbReference type="EMBL" id="MBC3765687.1"/>
    </source>
</evidence>
<dbReference type="GO" id="GO:0008673">
    <property type="term" value="F:2-dehydro-3-deoxygluconokinase activity"/>
    <property type="evidence" value="ECO:0007669"/>
    <property type="project" value="UniProtKB-EC"/>
</dbReference>
<dbReference type="InterPro" id="IPR002173">
    <property type="entry name" value="Carboh/pur_kinase_PfkB_CS"/>
</dbReference>
<keyword evidence="4 16" id="KW-0418">Kinase</keyword>
<dbReference type="PANTHER" id="PTHR43085:SF15">
    <property type="entry name" value="2-DEHYDRO-3-DEOXYGLUCONOKINASE"/>
    <property type="match status" value="1"/>
</dbReference>
<comment type="pathway">
    <text evidence="7">Carbohydrate acid metabolism; 2-dehydro-3-deoxy-D-gluconate degradation; D-glyceraldehyde 3-phosphate and pyruvate from 2-dehydro-3-deoxy-D-gluconate: step 1/2.</text>
</comment>
<evidence type="ECO:0000256" key="1">
    <source>
        <dbReference type="ARBA" id="ARBA00010688"/>
    </source>
</evidence>
<proteinExistence type="inferred from homology"/>
<dbReference type="FunFam" id="3.40.1190.20:FF:000011">
    <property type="entry name" value="2-dehydro-3-deoxygluconokinase, putative"/>
    <property type="match status" value="1"/>
</dbReference>
<dbReference type="GO" id="GO:0042840">
    <property type="term" value="P:D-glucuronate catabolic process"/>
    <property type="evidence" value="ECO:0007669"/>
    <property type="project" value="TreeGrafter"/>
</dbReference>
<accession>A0A8J6ITT9</accession>
<keyword evidence="3" id="KW-0547">Nucleotide-binding</keyword>
<dbReference type="AlphaFoldDB" id="A0A8J6ITT9"/>
<evidence type="ECO:0000256" key="14">
    <source>
        <dbReference type="ARBA" id="ARBA00080545"/>
    </source>
</evidence>
<dbReference type="EC" id="2.7.1.45" evidence="11"/>
<reference evidence="16" key="2">
    <citation type="submission" date="2020-08" db="EMBL/GenBank/DDBJ databases">
        <authorList>
            <person name="Lai Q."/>
        </authorList>
    </citation>
    <scope>NUCLEOTIDE SEQUENCE</scope>
    <source>
        <strain evidence="16">S27-2</strain>
    </source>
</reference>
<comment type="catalytic activity">
    <reaction evidence="9">
        <text>2-dehydro-3-deoxy-D-gluconate + ATP = 2-dehydro-3-deoxy-6-phospho-D-gluconate + ADP + H(+)</text>
        <dbReference type="Rhea" id="RHEA:14797"/>
        <dbReference type="ChEBI" id="CHEBI:15378"/>
        <dbReference type="ChEBI" id="CHEBI:30616"/>
        <dbReference type="ChEBI" id="CHEBI:57569"/>
        <dbReference type="ChEBI" id="CHEBI:57990"/>
        <dbReference type="ChEBI" id="CHEBI:456216"/>
        <dbReference type="EC" id="2.7.1.45"/>
    </reaction>
</comment>
<comment type="caution">
    <text evidence="16">The sequence shown here is derived from an EMBL/GenBank/DDBJ whole genome shotgun (WGS) entry which is preliminary data.</text>
</comment>
<dbReference type="Proteomes" id="UP000601768">
    <property type="component" value="Unassembled WGS sequence"/>
</dbReference>
<keyword evidence="5" id="KW-0067">ATP-binding</keyword>
<dbReference type="PANTHER" id="PTHR43085">
    <property type="entry name" value="HEXOKINASE FAMILY MEMBER"/>
    <property type="match status" value="1"/>
</dbReference>
<dbReference type="GO" id="GO:0005524">
    <property type="term" value="F:ATP binding"/>
    <property type="evidence" value="ECO:0007669"/>
    <property type="project" value="UniProtKB-KW"/>
</dbReference>
<evidence type="ECO:0000256" key="10">
    <source>
        <dbReference type="ARBA" id="ARBA00054997"/>
    </source>
</evidence>
<evidence type="ECO:0000256" key="5">
    <source>
        <dbReference type="ARBA" id="ARBA00022840"/>
    </source>
</evidence>
<feature type="domain" description="Carbohydrate kinase PfkB" evidence="15">
    <location>
        <begin position="1"/>
        <end position="296"/>
    </location>
</feature>
<evidence type="ECO:0000256" key="13">
    <source>
        <dbReference type="ARBA" id="ARBA00075711"/>
    </source>
</evidence>
<dbReference type="Gene3D" id="3.40.1190.20">
    <property type="match status" value="1"/>
</dbReference>
<evidence type="ECO:0000256" key="8">
    <source>
        <dbReference type="ARBA" id="ARBA00044254"/>
    </source>
</evidence>
<comment type="similarity">
    <text evidence="1">Belongs to the carbohydrate kinase PfkB family.</text>
</comment>
<evidence type="ECO:0000256" key="11">
    <source>
        <dbReference type="ARBA" id="ARBA00066369"/>
    </source>
</evidence>
<dbReference type="GO" id="GO:0006974">
    <property type="term" value="P:DNA damage response"/>
    <property type="evidence" value="ECO:0007669"/>
    <property type="project" value="TreeGrafter"/>
</dbReference>
<dbReference type="GO" id="GO:0005829">
    <property type="term" value="C:cytosol"/>
    <property type="evidence" value="ECO:0007669"/>
    <property type="project" value="TreeGrafter"/>
</dbReference>
<dbReference type="Pfam" id="PF00294">
    <property type="entry name" value="PfkB"/>
    <property type="match status" value="1"/>
</dbReference>
<dbReference type="CDD" id="cd01166">
    <property type="entry name" value="KdgK"/>
    <property type="match status" value="1"/>
</dbReference>
<keyword evidence="6" id="KW-0119">Carbohydrate metabolism</keyword>
<evidence type="ECO:0000256" key="4">
    <source>
        <dbReference type="ARBA" id="ARBA00022777"/>
    </source>
</evidence>
<dbReference type="InterPro" id="IPR029056">
    <property type="entry name" value="Ribokinase-like"/>
</dbReference>
<evidence type="ECO:0000256" key="6">
    <source>
        <dbReference type="ARBA" id="ARBA00023277"/>
    </source>
</evidence>
<reference evidence="16" key="1">
    <citation type="journal article" date="2018" name="Int. J. Syst. Evol. Microbiol.">
        <title>Neptunicella marina gen. nov., sp. nov., isolated from surface seawater.</title>
        <authorList>
            <person name="Liu X."/>
            <person name="Lai Q."/>
            <person name="Du Y."/>
            <person name="Zhang X."/>
            <person name="Liu Z."/>
            <person name="Sun F."/>
            <person name="Shao Z."/>
        </authorList>
    </citation>
    <scope>NUCLEOTIDE SEQUENCE</scope>
    <source>
        <strain evidence="16">S27-2</strain>
    </source>
</reference>
<evidence type="ECO:0000256" key="9">
    <source>
        <dbReference type="ARBA" id="ARBA00050729"/>
    </source>
</evidence>
<evidence type="ECO:0000256" key="3">
    <source>
        <dbReference type="ARBA" id="ARBA00022741"/>
    </source>
</evidence>
<dbReference type="SUPFAM" id="SSF53613">
    <property type="entry name" value="Ribokinase-like"/>
    <property type="match status" value="1"/>
</dbReference>
<dbReference type="RefSeq" id="WP_186506146.1">
    <property type="nucleotide sequence ID" value="NZ_JACNEP010000004.1"/>
</dbReference>
<protein>
    <recommendedName>
        <fullName evidence="12">2-dehydro-3-deoxygluconokinase</fullName>
        <ecNumber evidence="11">2.7.1.45</ecNumber>
    </recommendedName>
    <alternativeName>
        <fullName evidence="13">2-keto-3-deoxygluconokinase</fullName>
    </alternativeName>
    <alternativeName>
        <fullName evidence="14">3-deoxy-2-oxo-D-gluconate kinase</fullName>
    </alternativeName>
    <alternativeName>
        <fullName evidence="8">KDG kinase</fullName>
    </alternativeName>
</protein>
<evidence type="ECO:0000256" key="2">
    <source>
        <dbReference type="ARBA" id="ARBA00022679"/>
    </source>
</evidence>
<name>A0A8J6ITT9_9ALTE</name>
<evidence type="ECO:0000313" key="17">
    <source>
        <dbReference type="Proteomes" id="UP000601768"/>
    </source>
</evidence>
<evidence type="ECO:0000256" key="7">
    <source>
        <dbReference type="ARBA" id="ARBA00043951"/>
    </source>
</evidence>
<dbReference type="InterPro" id="IPR050306">
    <property type="entry name" value="PfkB_Carbo_kinase"/>
</dbReference>
<comment type="function">
    <text evidence="10">Catalyzes the phosphorylation of 2-keto-3-deoxygluconate (KDG) to produce 2-keto-3-deoxy-6-phosphogluconate (KDPG).</text>
</comment>
<organism evidence="16 17">
    <name type="scientific">Neptunicella marina</name>
    <dbReference type="NCBI Taxonomy" id="2125989"/>
    <lineage>
        <taxon>Bacteria</taxon>
        <taxon>Pseudomonadati</taxon>
        <taxon>Pseudomonadota</taxon>
        <taxon>Gammaproteobacteria</taxon>
        <taxon>Alteromonadales</taxon>
        <taxon>Alteromonadaceae</taxon>
        <taxon>Neptunicella</taxon>
    </lineage>
</organism>
<dbReference type="GO" id="GO:0019698">
    <property type="term" value="P:D-galacturonate catabolic process"/>
    <property type="evidence" value="ECO:0007669"/>
    <property type="project" value="TreeGrafter"/>
</dbReference>
<evidence type="ECO:0000256" key="12">
    <source>
        <dbReference type="ARBA" id="ARBA00067931"/>
    </source>
</evidence>
<gene>
    <name evidence="16" type="ORF">H8B19_07345</name>
</gene>
<dbReference type="InterPro" id="IPR011611">
    <property type="entry name" value="PfkB_dom"/>
</dbReference>